<evidence type="ECO:0000256" key="3">
    <source>
        <dbReference type="ARBA" id="ARBA00022490"/>
    </source>
</evidence>
<keyword evidence="9" id="KW-1185">Reference proteome</keyword>
<dbReference type="InterPro" id="IPR056764">
    <property type="entry name" value="LbH_EIF2B3/5"/>
</dbReference>
<dbReference type="eggNOG" id="arCOG00666">
    <property type="taxonomic scope" value="Archaea"/>
</dbReference>
<dbReference type="PANTHER" id="PTHR22572">
    <property type="entry name" value="SUGAR-1-PHOSPHATE GUANYL TRANSFERASE"/>
    <property type="match status" value="1"/>
</dbReference>
<evidence type="ECO:0000256" key="2">
    <source>
        <dbReference type="ARBA" id="ARBA00013414"/>
    </source>
</evidence>
<dbReference type="STRING" id="273075.gene:9572717"/>
<dbReference type="PaxDb" id="273075-Ta1486"/>
<dbReference type="RefSeq" id="WP_010901886.1">
    <property type="nucleotide sequence ID" value="NC_002578.1"/>
</dbReference>
<dbReference type="Pfam" id="PF00483">
    <property type="entry name" value="NTP_transferase"/>
    <property type="match status" value="1"/>
</dbReference>
<accession>Q9HI59</accession>
<keyword evidence="5" id="KW-0648">Protein biosynthesis</keyword>
<comment type="subcellular location">
    <subcellularLocation>
        <location evidence="1">Cytoplasm</location>
        <location evidence="1">Cytosol</location>
    </subcellularLocation>
</comment>
<evidence type="ECO:0000313" key="9">
    <source>
        <dbReference type="Proteomes" id="UP000001024"/>
    </source>
</evidence>
<organism evidence="8 9">
    <name type="scientific">Thermoplasma acidophilum (strain ATCC 25905 / DSM 1728 / JCM 9062 / NBRC 15155 / AMRC-C165)</name>
    <dbReference type="NCBI Taxonomy" id="273075"/>
    <lineage>
        <taxon>Archaea</taxon>
        <taxon>Methanobacteriati</taxon>
        <taxon>Thermoplasmatota</taxon>
        <taxon>Thermoplasmata</taxon>
        <taxon>Thermoplasmatales</taxon>
        <taxon>Thermoplasmataceae</taxon>
        <taxon>Thermoplasma</taxon>
    </lineage>
</organism>
<feature type="domain" description="Nucleotidyl transferase" evidence="6">
    <location>
        <begin position="4"/>
        <end position="232"/>
    </location>
</feature>
<evidence type="ECO:0000256" key="5">
    <source>
        <dbReference type="ARBA" id="ARBA00022917"/>
    </source>
</evidence>
<evidence type="ECO:0000313" key="8">
    <source>
        <dbReference type="EMBL" id="CAC12604.1"/>
    </source>
</evidence>
<evidence type="ECO:0000259" key="6">
    <source>
        <dbReference type="Pfam" id="PF00483"/>
    </source>
</evidence>
<keyword evidence="4" id="KW-0396">Initiation factor</keyword>
<gene>
    <name evidence="8" type="ordered locus">Ta1486</name>
</gene>
<dbReference type="Gene3D" id="2.160.10.10">
    <property type="entry name" value="Hexapeptide repeat proteins"/>
    <property type="match status" value="1"/>
</dbReference>
<proteinExistence type="predicted"/>
<dbReference type="InterPro" id="IPR005835">
    <property type="entry name" value="NTP_transferase_dom"/>
</dbReference>
<dbReference type="AlphaFoldDB" id="Q9HI59"/>
<dbReference type="InParanoid" id="Q9HI59"/>
<dbReference type="EnsemblBacteria" id="CAC12604">
    <property type="protein sequence ID" value="CAC12604"/>
    <property type="gene ID" value="CAC12604"/>
</dbReference>
<dbReference type="CDD" id="cd04181">
    <property type="entry name" value="NTP_transferase"/>
    <property type="match status" value="1"/>
</dbReference>
<evidence type="ECO:0000256" key="1">
    <source>
        <dbReference type="ARBA" id="ARBA00004514"/>
    </source>
</evidence>
<dbReference type="HOGENOM" id="CLU_029499_0_2_2"/>
<dbReference type="KEGG" id="tac:Ta1486"/>
<dbReference type="Proteomes" id="UP000001024">
    <property type="component" value="Chromosome"/>
</dbReference>
<sequence length="359" mass="39042">MSLKGVVMAGGKGTRLRPITYSIPKPLVPVAGKPVISYILDAFYRSGISDIIITTGYKFESLIKGVLENKNSQQNILFSVEKEAAGTAGGVKIAENFLDDTFVVGSGDILIDFDIGDMIKEHQRRKNKITIAVTKVDDPSQFGIAEIDEEGYIKRFLEKPGKNETFSDTINAGVYIMDRSLLRYIPSTGQFDFAKDLFPKLLSQGIKIGTYLIDGVWLDAGRPKDVIKANQIMVEKYGESFNGTGKAIIKSKVPQGCSIKPPIYIGEGVHVGNNSTISGSAVYDGVSIGDDVQIENSVIMASSKIMRGTKVVNSVIMQNTTIGEDCEIHDSVLSQKLNLQNGSKVFQVALSSEIVQDEN</sequence>
<dbReference type="FunCoup" id="Q9HI59">
    <property type="interactions" value="170"/>
</dbReference>
<dbReference type="SUPFAM" id="SSF51161">
    <property type="entry name" value="Trimeric LpxA-like enzymes"/>
    <property type="match status" value="1"/>
</dbReference>
<dbReference type="OrthoDB" id="15372at2157"/>
<dbReference type="InterPro" id="IPR050486">
    <property type="entry name" value="Mannose-1P_guanyltransferase"/>
</dbReference>
<dbReference type="InterPro" id="IPR029044">
    <property type="entry name" value="Nucleotide-diphossugar_trans"/>
</dbReference>
<dbReference type="EMBL" id="AL445067">
    <property type="protein sequence ID" value="CAC12604.1"/>
    <property type="molecule type" value="Genomic_DNA"/>
</dbReference>
<feature type="domain" description="EIF2B subunit epsilon/gamma LbH" evidence="7">
    <location>
        <begin position="252"/>
        <end position="343"/>
    </location>
</feature>
<dbReference type="InterPro" id="IPR011004">
    <property type="entry name" value="Trimer_LpxA-like_sf"/>
</dbReference>
<evidence type="ECO:0000256" key="4">
    <source>
        <dbReference type="ARBA" id="ARBA00022540"/>
    </source>
</evidence>
<dbReference type="SUPFAM" id="SSF53448">
    <property type="entry name" value="Nucleotide-diphospho-sugar transferases"/>
    <property type="match status" value="1"/>
</dbReference>
<keyword evidence="3" id="KW-0963">Cytoplasm</keyword>
<reference evidence="8 9" key="1">
    <citation type="journal article" date="2000" name="Nature">
        <title>The genome sequence of the thermoacidophilic scavenger Thermoplasma acidophilum.</title>
        <authorList>
            <person name="Ruepp A."/>
            <person name="Graml W."/>
            <person name="Santos-Martinez M.L."/>
            <person name="Koretke K.K."/>
            <person name="Volker C."/>
            <person name="Mewes H.W."/>
            <person name="Frishman D."/>
            <person name="Stocker S."/>
            <person name="Lupas A.N."/>
            <person name="Baumeister W."/>
        </authorList>
    </citation>
    <scope>NUCLEOTIDE SEQUENCE [LARGE SCALE GENOMIC DNA]</scope>
    <source>
        <strain evidence="9">ATCC 25905 / DSM 1728 / JCM 9062 / NBRC 15155 / AMRC-C165</strain>
    </source>
</reference>
<dbReference type="Pfam" id="PF25084">
    <property type="entry name" value="LbH_EIF2B"/>
    <property type="match status" value="1"/>
</dbReference>
<name>Q9HI59_THEAC</name>
<evidence type="ECO:0000259" key="7">
    <source>
        <dbReference type="Pfam" id="PF25084"/>
    </source>
</evidence>
<protein>
    <recommendedName>
        <fullName evidence="2">Bifunctional protein GlmU</fullName>
    </recommendedName>
</protein>
<dbReference type="Gene3D" id="3.90.550.10">
    <property type="entry name" value="Spore Coat Polysaccharide Biosynthesis Protein SpsA, Chain A"/>
    <property type="match status" value="1"/>
</dbReference>